<organism evidence="4 5">
    <name type="scientific">Mesorhabditis belari</name>
    <dbReference type="NCBI Taxonomy" id="2138241"/>
    <lineage>
        <taxon>Eukaryota</taxon>
        <taxon>Metazoa</taxon>
        <taxon>Ecdysozoa</taxon>
        <taxon>Nematoda</taxon>
        <taxon>Chromadorea</taxon>
        <taxon>Rhabditida</taxon>
        <taxon>Rhabditina</taxon>
        <taxon>Rhabditomorpha</taxon>
        <taxon>Rhabditoidea</taxon>
        <taxon>Rhabditidae</taxon>
        <taxon>Mesorhabditinae</taxon>
        <taxon>Mesorhabditis</taxon>
    </lineage>
</organism>
<keyword evidence="2" id="KW-1133">Transmembrane helix</keyword>
<keyword evidence="4" id="KW-1185">Reference proteome</keyword>
<feature type="region of interest" description="Disordered" evidence="1">
    <location>
        <begin position="283"/>
        <end position="322"/>
    </location>
</feature>
<keyword evidence="2" id="KW-0472">Membrane</keyword>
<dbReference type="InterPro" id="IPR043159">
    <property type="entry name" value="Lectin_gal-bd_sf"/>
</dbReference>
<evidence type="ECO:0000259" key="3">
    <source>
        <dbReference type="PROSITE" id="PS50228"/>
    </source>
</evidence>
<keyword evidence="2" id="KW-0812">Transmembrane</keyword>
<feature type="transmembrane region" description="Helical" evidence="2">
    <location>
        <begin position="423"/>
        <end position="445"/>
    </location>
</feature>
<dbReference type="WBParaSite" id="MBELARI_LOCUS11995">
    <property type="protein sequence ID" value="MBELARI_LOCUS11995"/>
    <property type="gene ID" value="MBELARI_LOCUS11995"/>
</dbReference>
<dbReference type="Pfam" id="PF02140">
    <property type="entry name" value="SUEL_Lectin"/>
    <property type="match status" value="1"/>
</dbReference>
<feature type="domain" description="SUEL-type lectin" evidence="3">
    <location>
        <begin position="44"/>
        <end position="148"/>
    </location>
</feature>
<feature type="compositionally biased region" description="Polar residues" evidence="1">
    <location>
        <begin position="360"/>
        <end position="369"/>
    </location>
</feature>
<feature type="compositionally biased region" description="Low complexity" evidence="1">
    <location>
        <begin position="293"/>
        <end position="302"/>
    </location>
</feature>
<dbReference type="InterPro" id="IPR000922">
    <property type="entry name" value="Lectin_gal-bd_dom"/>
</dbReference>
<sequence>MGGSSGRGRVSGTQFDHFLYKNGLTTSEVSEILWSSLAANRVQACDGERVTLHCPRHTHIHVDTGFYGRVVPPSELCPSRRPLSPTPSSSSSLLHSHSLTCDVIHAKAKLSEFCDKRRKCTIVVQASTFEEDPCPGIGKYLQMSYKCRPVSFETASFCEGEQMGIECREGKKLSIQSATWIKGSSDGKCLTESGSSLSKEIQNRGCSRDVLLELLRCHGQSQCSMPLTETQFGKAKCFSKALYSLHVSFVCVNDEIFSEETLKGELDYSLNKKYIEGSGTEWEDVKEERNQRIHQSSIIQSSKRSDEKKRDEKTSSQEKSNSLRQVPIVGLGGLASEKLKEAIEPKEITVEEHIEHSMSDLFSPSQSRGSGPRISEEPPALLSDSAVKPVVEEVAREHPNLVGIAHDVFLITKFFGEHGEETLWVIGIAITLCVCCPLAFCLCLCRASKVKKSSSDGKLRYSIETSQLFAKGSQMLDGPSHLVDIGDLPEETFIRYSAPSTRSTHMHYDF</sequence>
<protein>
    <recommendedName>
        <fullName evidence="3">SUEL-type lectin domain-containing protein</fullName>
    </recommendedName>
</protein>
<evidence type="ECO:0000256" key="1">
    <source>
        <dbReference type="SAM" id="MobiDB-lite"/>
    </source>
</evidence>
<reference evidence="5" key="1">
    <citation type="submission" date="2024-02" db="UniProtKB">
        <authorList>
            <consortium name="WormBaseParasite"/>
        </authorList>
    </citation>
    <scope>IDENTIFICATION</scope>
</reference>
<evidence type="ECO:0000256" key="2">
    <source>
        <dbReference type="SAM" id="Phobius"/>
    </source>
</evidence>
<evidence type="ECO:0000313" key="5">
    <source>
        <dbReference type="WBParaSite" id="MBELARI_LOCUS11995"/>
    </source>
</evidence>
<dbReference type="AlphaFoldDB" id="A0AAF3J2E7"/>
<dbReference type="GO" id="GO:0030246">
    <property type="term" value="F:carbohydrate binding"/>
    <property type="evidence" value="ECO:0007669"/>
    <property type="project" value="InterPro"/>
</dbReference>
<proteinExistence type="predicted"/>
<accession>A0AAF3J2E7</accession>
<feature type="region of interest" description="Disordered" evidence="1">
    <location>
        <begin position="359"/>
        <end position="379"/>
    </location>
</feature>
<dbReference type="PROSITE" id="PS50228">
    <property type="entry name" value="SUEL_LECTIN"/>
    <property type="match status" value="1"/>
</dbReference>
<name>A0AAF3J2E7_9BILA</name>
<dbReference type="CDD" id="cd22828">
    <property type="entry name" value="Gal_Rha_Lectin_EVA1_EVA1C_rpt1"/>
    <property type="match status" value="1"/>
</dbReference>
<feature type="compositionally biased region" description="Basic and acidic residues" evidence="1">
    <location>
        <begin position="303"/>
        <end position="316"/>
    </location>
</feature>
<dbReference type="Gene3D" id="2.60.120.740">
    <property type="match status" value="2"/>
</dbReference>
<evidence type="ECO:0000313" key="4">
    <source>
        <dbReference type="Proteomes" id="UP000887575"/>
    </source>
</evidence>
<dbReference type="Proteomes" id="UP000887575">
    <property type="component" value="Unassembled WGS sequence"/>
</dbReference>
<dbReference type="PANTHER" id="PTHR46780">
    <property type="entry name" value="PROTEIN EVA-1"/>
    <property type="match status" value="1"/>
</dbReference>